<organism evidence="2 3">
    <name type="scientific">Bacillus salitolerans</name>
    <dbReference type="NCBI Taxonomy" id="1437434"/>
    <lineage>
        <taxon>Bacteria</taxon>
        <taxon>Bacillati</taxon>
        <taxon>Bacillota</taxon>
        <taxon>Bacilli</taxon>
        <taxon>Bacillales</taxon>
        <taxon>Bacillaceae</taxon>
        <taxon>Bacillus</taxon>
    </lineage>
</organism>
<evidence type="ECO:0000313" key="3">
    <source>
        <dbReference type="Proteomes" id="UP001597214"/>
    </source>
</evidence>
<dbReference type="InterPro" id="IPR051332">
    <property type="entry name" value="Fosfomycin_Res_Enzymes"/>
</dbReference>
<feature type="domain" description="VOC" evidence="1">
    <location>
        <begin position="2"/>
        <end position="117"/>
    </location>
</feature>
<dbReference type="Pfam" id="PF00903">
    <property type="entry name" value="Glyoxalase"/>
    <property type="match status" value="1"/>
</dbReference>
<dbReference type="Gene3D" id="3.10.180.10">
    <property type="entry name" value="2,3-Dihydroxybiphenyl 1,2-Dioxygenase, domain 1"/>
    <property type="match status" value="1"/>
</dbReference>
<accession>A0ABW4LSQ1</accession>
<dbReference type="EMBL" id="JBHUEM010000039">
    <property type="protein sequence ID" value="MFD1738199.1"/>
    <property type="molecule type" value="Genomic_DNA"/>
</dbReference>
<proteinExistence type="predicted"/>
<sequence>MKHHHVGLYVTNLAKSAQFYEYYFEFKPVKRLTLLGEEIIFIARERVIIELIQSEEQQGPFHHTFHFALEVSNLDKWIQNLTSKGLEIAEGPYDLETGWKIAFYQALDGEVIELIERFDQDRFDK</sequence>
<dbReference type="Proteomes" id="UP001597214">
    <property type="component" value="Unassembled WGS sequence"/>
</dbReference>
<dbReference type="RefSeq" id="WP_377929411.1">
    <property type="nucleotide sequence ID" value="NZ_JBHUEM010000039.1"/>
</dbReference>
<dbReference type="InterPro" id="IPR037523">
    <property type="entry name" value="VOC_core"/>
</dbReference>
<gene>
    <name evidence="2" type="ORF">ACFSCX_16855</name>
</gene>
<evidence type="ECO:0000313" key="2">
    <source>
        <dbReference type="EMBL" id="MFD1738199.1"/>
    </source>
</evidence>
<dbReference type="InterPro" id="IPR004360">
    <property type="entry name" value="Glyas_Fos-R_dOase_dom"/>
</dbReference>
<protein>
    <submittedName>
        <fullName evidence="2">VOC family protein</fullName>
    </submittedName>
</protein>
<comment type="caution">
    <text evidence="2">The sequence shown here is derived from an EMBL/GenBank/DDBJ whole genome shotgun (WGS) entry which is preliminary data.</text>
</comment>
<dbReference type="PANTHER" id="PTHR36113:SF1">
    <property type="entry name" value="GLYOXALASE_BLEOMYCIN RESISTANCE PROTEIN_DIOXYGENASE"/>
    <property type="match status" value="1"/>
</dbReference>
<evidence type="ECO:0000259" key="1">
    <source>
        <dbReference type="PROSITE" id="PS51819"/>
    </source>
</evidence>
<dbReference type="PANTHER" id="PTHR36113">
    <property type="entry name" value="LYASE, PUTATIVE-RELATED-RELATED"/>
    <property type="match status" value="1"/>
</dbReference>
<dbReference type="CDD" id="cd06587">
    <property type="entry name" value="VOC"/>
    <property type="match status" value="1"/>
</dbReference>
<dbReference type="InterPro" id="IPR029068">
    <property type="entry name" value="Glyas_Bleomycin-R_OHBP_Dase"/>
</dbReference>
<reference evidence="3" key="1">
    <citation type="journal article" date="2019" name="Int. J. Syst. Evol. Microbiol.">
        <title>The Global Catalogue of Microorganisms (GCM) 10K type strain sequencing project: providing services to taxonomists for standard genome sequencing and annotation.</title>
        <authorList>
            <consortium name="The Broad Institute Genomics Platform"/>
            <consortium name="The Broad Institute Genome Sequencing Center for Infectious Disease"/>
            <person name="Wu L."/>
            <person name="Ma J."/>
        </authorList>
    </citation>
    <scope>NUCLEOTIDE SEQUENCE [LARGE SCALE GENOMIC DNA]</scope>
    <source>
        <strain evidence="3">CCUG 49339</strain>
    </source>
</reference>
<dbReference type="SUPFAM" id="SSF54593">
    <property type="entry name" value="Glyoxalase/Bleomycin resistance protein/Dihydroxybiphenyl dioxygenase"/>
    <property type="match status" value="1"/>
</dbReference>
<keyword evidence="3" id="KW-1185">Reference proteome</keyword>
<dbReference type="PROSITE" id="PS51819">
    <property type="entry name" value="VOC"/>
    <property type="match status" value="1"/>
</dbReference>
<name>A0ABW4LSQ1_9BACI</name>